<keyword evidence="3" id="KW-1185">Reference proteome</keyword>
<feature type="non-terminal residue" evidence="2">
    <location>
        <position position="1"/>
    </location>
</feature>
<evidence type="ECO:0000256" key="1">
    <source>
        <dbReference type="SAM" id="MobiDB-lite"/>
    </source>
</evidence>
<gene>
    <name evidence="2" type="ordered locus">Os12g0168150</name>
    <name evidence="2" type="ORF">OSNPB_120168150</name>
</gene>
<evidence type="ECO:0000313" key="2">
    <source>
        <dbReference type="EMBL" id="BAT16046.1"/>
    </source>
</evidence>
<dbReference type="Gramene" id="Os12t0168150-00">
    <property type="protein sequence ID" value="Os12t0168150-00"/>
    <property type="gene ID" value="Os12g0168150"/>
</dbReference>
<reference evidence="2 3" key="3">
    <citation type="journal article" date="2013" name="Rice">
        <title>Improvement of the Oryza sativa Nipponbare reference genome using next generation sequence and optical map data.</title>
        <authorList>
            <person name="Kawahara Y."/>
            <person name="de la Bastide M."/>
            <person name="Hamilton J.P."/>
            <person name="Kanamori H."/>
            <person name="McCombie W.R."/>
            <person name="Ouyang S."/>
            <person name="Schwartz D.C."/>
            <person name="Tanaka T."/>
            <person name="Wu J."/>
            <person name="Zhou S."/>
            <person name="Childs K.L."/>
            <person name="Davidson R.M."/>
            <person name="Lin H."/>
            <person name="Quesada-Ocampo L."/>
            <person name="Vaillancourt B."/>
            <person name="Sakai H."/>
            <person name="Lee S.S."/>
            <person name="Kim J."/>
            <person name="Numa H."/>
            <person name="Itoh T."/>
            <person name="Buell C.R."/>
            <person name="Matsumoto T."/>
        </authorList>
    </citation>
    <scope>NUCLEOTIDE SEQUENCE [LARGE SCALE GENOMIC DNA]</scope>
    <source>
        <strain evidence="3">cv. Nipponbare</strain>
    </source>
</reference>
<dbReference type="FunCoup" id="A0A0P0Y7E6">
    <property type="interactions" value="76"/>
</dbReference>
<accession>A0A0P0Y7E6</accession>
<organism evidence="2 3">
    <name type="scientific">Oryza sativa subsp. japonica</name>
    <name type="common">Rice</name>
    <dbReference type="NCBI Taxonomy" id="39947"/>
    <lineage>
        <taxon>Eukaryota</taxon>
        <taxon>Viridiplantae</taxon>
        <taxon>Streptophyta</taxon>
        <taxon>Embryophyta</taxon>
        <taxon>Tracheophyta</taxon>
        <taxon>Spermatophyta</taxon>
        <taxon>Magnoliopsida</taxon>
        <taxon>Liliopsida</taxon>
        <taxon>Poales</taxon>
        <taxon>Poaceae</taxon>
        <taxon>BOP clade</taxon>
        <taxon>Oryzoideae</taxon>
        <taxon>Oryzeae</taxon>
        <taxon>Oryzinae</taxon>
        <taxon>Oryza</taxon>
        <taxon>Oryza sativa</taxon>
    </lineage>
</organism>
<sequence length="226" mass="24530">SRRPPHPAAAALRLPEAGGGSSVSLEAVEQCSGGWRSLRGATAGPRRRLATVAAGALQEPRVLRVRVTAAGAGRELLRLQQRVRPRRWRAPVSGGRRRRRRRWEGGVLGEVELGAAAAEAEGGAVVGAGGVLGGVEGAEPHARRLVRVPDLRRPLPPRPLPHPSVPLPRRAAAGVGRGRRRELLLVAGRRRRRRVLPRRWHVACERVKKRKKKQGRLGQEPVLISA</sequence>
<dbReference type="PaxDb" id="39947-A0A0P0Y7E6"/>
<name>A0A0P0Y7E6_ORYSJ</name>
<feature type="region of interest" description="Disordered" evidence="1">
    <location>
        <begin position="1"/>
        <end position="21"/>
    </location>
</feature>
<protein>
    <submittedName>
        <fullName evidence="2">Os12g0168150 protein</fullName>
    </submittedName>
</protein>
<proteinExistence type="predicted"/>
<dbReference type="EMBL" id="AP014968">
    <property type="protein sequence ID" value="BAT16046.1"/>
    <property type="molecule type" value="Genomic_DNA"/>
</dbReference>
<feature type="region of interest" description="Disordered" evidence="1">
    <location>
        <begin position="153"/>
        <end position="173"/>
    </location>
</feature>
<reference evidence="3" key="1">
    <citation type="journal article" date="2005" name="Nature">
        <title>The map-based sequence of the rice genome.</title>
        <authorList>
            <consortium name="International rice genome sequencing project (IRGSP)"/>
            <person name="Matsumoto T."/>
            <person name="Wu J."/>
            <person name="Kanamori H."/>
            <person name="Katayose Y."/>
            <person name="Fujisawa M."/>
            <person name="Namiki N."/>
            <person name="Mizuno H."/>
            <person name="Yamamoto K."/>
            <person name="Antonio B.A."/>
            <person name="Baba T."/>
            <person name="Sakata K."/>
            <person name="Nagamura Y."/>
            <person name="Aoki H."/>
            <person name="Arikawa K."/>
            <person name="Arita K."/>
            <person name="Bito T."/>
            <person name="Chiden Y."/>
            <person name="Fujitsuka N."/>
            <person name="Fukunaka R."/>
            <person name="Hamada M."/>
            <person name="Harada C."/>
            <person name="Hayashi A."/>
            <person name="Hijishita S."/>
            <person name="Honda M."/>
            <person name="Hosokawa S."/>
            <person name="Ichikawa Y."/>
            <person name="Idonuma A."/>
            <person name="Iijima M."/>
            <person name="Ikeda M."/>
            <person name="Ikeno M."/>
            <person name="Ito K."/>
            <person name="Ito S."/>
            <person name="Ito T."/>
            <person name="Ito Y."/>
            <person name="Ito Y."/>
            <person name="Iwabuchi A."/>
            <person name="Kamiya K."/>
            <person name="Karasawa W."/>
            <person name="Kurita K."/>
            <person name="Katagiri S."/>
            <person name="Kikuta A."/>
            <person name="Kobayashi H."/>
            <person name="Kobayashi N."/>
            <person name="Machita K."/>
            <person name="Maehara T."/>
            <person name="Masukawa M."/>
            <person name="Mizubayashi T."/>
            <person name="Mukai Y."/>
            <person name="Nagasaki H."/>
            <person name="Nagata Y."/>
            <person name="Naito S."/>
            <person name="Nakashima M."/>
            <person name="Nakama Y."/>
            <person name="Nakamichi Y."/>
            <person name="Nakamura M."/>
            <person name="Meguro A."/>
            <person name="Negishi M."/>
            <person name="Ohta I."/>
            <person name="Ohta T."/>
            <person name="Okamoto M."/>
            <person name="Ono N."/>
            <person name="Saji S."/>
            <person name="Sakaguchi M."/>
            <person name="Sakai K."/>
            <person name="Shibata M."/>
            <person name="Shimokawa T."/>
            <person name="Song J."/>
            <person name="Takazaki Y."/>
            <person name="Terasawa K."/>
            <person name="Tsugane M."/>
            <person name="Tsuji K."/>
            <person name="Ueda S."/>
            <person name="Waki K."/>
            <person name="Yamagata H."/>
            <person name="Yamamoto M."/>
            <person name="Yamamoto S."/>
            <person name="Yamane H."/>
            <person name="Yoshiki S."/>
            <person name="Yoshihara R."/>
            <person name="Yukawa K."/>
            <person name="Zhong H."/>
            <person name="Yano M."/>
            <person name="Yuan Q."/>
            <person name="Ouyang S."/>
            <person name="Liu J."/>
            <person name="Jones K.M."/>
            <person name="Gansberger K."/>
            <person name="Moffat K."/>
            <person name="Hill J."/>
            <person name="Bera J."/>
            <person name="Fadrosh D."/>
            <person name="Jin S."/>
            <person name="Johri S."/>
            <person name="Kim M."/>
            <person name="Overton L."/>
            <person name="Reardon M."/>
            <person name="Tsitrin T."/>
            <person name="Vuong H."/>
            <person name="Weaver B."/>
            <person name="Ciecko A."/>
            <person name="Tallon L."/>
            <person name="Jackson J."/>
            <person name="Pai G."/>
            <person name="Aken S.V."/>
            <person name="Utterback T."/>
            <person name="Reidmuller S."/>
            <person name="Feldblyum T."/>
            <person name="Hsiao J."/>
            <person name="Zismann V."/>
            <person name="Iobst S."/>
            <person name="de Vazeille A.R."/>
            <person name="Buell C.R."/>
            <person name="Ying K."/>
            <person name="Li Y."/>
            <person name="Lu T."/>
            <person name="Huang Y."/>
            <person name="Zhao Q."/>
            <person name="Feng Q."/>
            <person name="Zhang L."/>
            <person name="Zhu J."/>
            <person name="Weng Q."/>
            <person name="Mu J."/>
            <person name="Lu Y."/>
            <person name="Fan D."/>
            <person name="Liu Y."/>
            <person name="Guan J."/>
            <person name="Zhang Y."/>
            <person name="Yu S."/>
            <person name="Liu X."/>
            <person name="Zhang Y."/>
            <person name="Hong G."/>
            <person name="Han B."/>
            <person name="Choisne N."/>
            <person name="Demange N."/>
            <person name="Orjeda G."/>
            <person name="Samain S."/>
            <person name="Cattolico L."/>
            <person name="Pelletier E."/>
            <person name="Couloux A."/>
            <person name="Segurens B."/>
            <person name="Wincker P."/>
            <person name="D'Hont A."/>
            <person name="Scarpelli C."/>
            <person name="Weissenbach J."/>
            <person name="Salanoubat M."/>
            <person name="Quetier F."/>
            <person name="Yu Y."/>
            <person name="Kim H.R."/>
            <person name="Rambo T."/>
            <person name="Currie J."/>
            <person name="Collura K."/>
            <person name="Luo M."/>
            <person name="Yang T."/>
            <person name="Ammiraju J.S.S."/>
            <person name="Engler F."/>
            <person name="Soderlund C."/>
            <person name="Wing R.A."/>
            <person name="Palmer L.E."/>
            <person name="de la Bastide M."/>
            <person name="Spiegel L."/>
            <person name="Nascimento L."/>
            <person name="Zutavern T."/>
            <person name="O'Shaughnessy A."/>
            <person name="Dike S."/>
            <person name="Dedhia N."/>
            <person name="Preston R."/>
            <person name="Balija V."/>
            <person name="McCombie W.R."/>
            <person name="Chow T."/>
            <person name="Chen H."/>
            <person name="Chung M."/>
            <person name="Chen C."/>
            <person name="Shaw J."/>
            <person name="Wu H."/>
            <person name="Hsiao K."/>
            <person name="Chao Y."/>
            <person name="Chu M."/>
            <person name="Cheng C."/>
            <person name="Hour A."/>
            <person name="Lee P."/>
            <person name="Lin S."/>
            <person name="Lin Y."/>
            <person name="Liou J."/>
            <person name="Liu S."/>
            <person name="Hsing Y."/>
            <person name="Raghuvanshi S."/>
            <person name="Mohanty A."/>
            <person name="Bharti A.K."/>
            <person name="Gaur A."/>
            <person name="Gupta V."/>
            <person name="Kumar D."/>
            <person name="Ravi V."/>
            <person name="Vij S."/>
            <person name="Kapur A."/>
            <person name="Khurana P."/>
            <person name="Khurana P."/>
            <person name="Khurana J.P."/>
            <person name="Tyagi A.K."/>
            <person name="Gaikwad K."/>
            <person name="Singh A."/>
            <person name="Dalal V."/>
            <person name="Srivastava S."/>
            <person name="Dixit A."/>
            <person name="Pal A.K."/>
            <person name="Ghazi I.A."/>
            <person name="Yadav M."/>
            <person name="Pandit A."/>
            <person name="Bhargava A."/>
            <person name="Sureshbabu K."/>
            <person name="Batra K."/>
            <person name="Sharma T.R."/>
            <person name="Mohapatra T."/>
            <person name="Singh N.K."/>
            <person name="Messing J."/>
            <person name="Nelson A.B."/>
            <person name="Fuks G."/>
            <person name="Kavchok S."/>
            <person name="Keizer G."/>
            <person name="Linton E."/>
            <person name="Llaca V."/>
            <person name="Song R."/>
            <person name="Tanyolac B."/>
            <person name="Young S."/>
            <person name="Ho-Il K."/>
            <person name="Hahn J.H."/>
            <person name="Sangsakoo G."/>
            <person name="Vanavichit A."/>
            <person name="de Mattos Luiz.A.T."/>
            <person name="Zimmer P.D."/>
            <person name="Malone G."/>
            <person name="Dellagostin O."/>
            <person name="de Oliveira A.C."/>
            <person name="Bevan M."/>
            <person name="Bancroft I."/>
            <person name="Minx P."/>
            <person name="Cordum H."/>
            <person name="Wilson R."/>
            <person name="Cheng Z."/>
            <person name="Jin W."/>
            <person name="Jiang J."/>
            <person name="Leong S.A."/>
            <person name="Iwama H."/>
            <person name="Gojobori T."/>
            <person name="Itoh T."/>
            <person name="Niimura Y."/>
            <person name="Fujii Y."/>
            <person name="Habara T."/>
            <person name="Sakai H."/>
            <person name="Sato Y."/>
            <person name="Wilson G."/>
            <person name="Kumar K."/>
            <person name="McCouch S."/>
            <person name="Juretic N."/>
            <person name="Hoen D."/>
            <person name="Wright S."/>
            <person name="Bruskiewich R."/>
            <person name="Bureau T."/>
            <person name="Miyao A."/>
            <person name="Hirochika H."/>
            <person name="Nishikawa T."/>
            <person name="Kadowaki K."/>
            <person name="Sugiura M."/>
            <person name="Burr B."/>
            <person name="Sasaki T."/>
        </authorList>
    </citation>
    <scope>NUCLEOTIDE SEQUENCE [LARGE SCALE GENOMIC DNA]</scope>
    <source>
        <strain evidence="3">cv. Nipponbare</strain>
    </source>
</reference>
<evidence type="ECO:0000313" key="3">
    <source>
        <dbReference type="Proteomes" id="UP000059680"/>
    </source>
</evidence>
<dbReference type="InParanoid" id="A0A0P0Y7E6"/>
<feature type="compositionally biased region" description="Pro residues" evidence="1">
    <location>
        <begin position="154"/>
        <end position="166"/>
    </location>
</feature>
<dbReference type="Proteomes" id="UP000059680">
    <property type="component" value="Chromosome 12"/>
</dbReference>
<dbReference type="AlphaFoldDB" id="A0A0P0Y7E6"/>
<reference evidence="2 3" key="2">
    <citation type="journal article" date="2013" name="Plant Cell Physiol.">
        <title>Rice Annotation Project Database (RAP-DB): an integrative and interactive database for rice genomics.</title>
        <authorList>
            <person name="Sakai H."/>
            <person name="Lee S.S."/>
            <person name="Tanaka T."/>
            <person name="Numa H."/>
            <person name="Kim J."/>
            <person name="Kawahara Y."/>
            <person name="Wakimoto H."/>
            <person name="Yang C.C."/>
            <person name="Iwamoto M."/>
            <person name="Abe T."/>
            <person name="Yamada Y."/>
            <person name="Muto A."/>
            <person name="Inokuchi H."/>
            <person name="Ikemura T."/>
            <person name="Matsumoto T."/>
            <person name="Sasaki T."/>
            <person name="Itoh T."/>
        </authorList>
    </citation>
    <scope>NUCLEOTIDE SEQUENCE [LARGE SCALE GENOMIC DNA]</scope>
    <source>
        <strain evidence="3">cv. Nipponbare</strain>
    </source>
</reference>